<dbReference type="GO" id="GO:0051707">
    <property type="term" value="P:response to other organism"/>
    <property type="evidence" value="ECO:0007669"/>
    <property type="project" value="UniProtKB-ARBA"/>
</dbReference>
<evidence type="ECO:0000256" key="12">
    <source>
        <dbReference type="ARBA" id="ARBA00022840"/>
    </source>
</evidence>
<evidence type="ECO:0000256" key="15">
    <source>
        <dbReference type="ARBA" id="ARBA00023157"/>
    </source>
</evidence>
<dbReference type="EMBL" id="BQKI01000012">
    <property type="protein sequence ID" value="GJN06491.1"/>
    <property type="molecule type" value="Genomic_DNA"/>
</dbReference>
<dbReference type="EC" id="2.7.11.1" evidence="2"/>
<evidence type="ECO:0000256" key="10">
    <source>
        <dbReference type="ARBA" id="ARBA00022741"/>
    </source>
</evidence>
<evidence type="ECO:0000259" key="20">
    <source>
        <dbReference type="PROSITE" id="PS50927"/>
    </source>
</evidence>
<dbReference type="GO" id="GO:0005886">
    <property type="term" value="C:plasma membrane"/>
    <property type="evidence" value="ECO:0007669"/>
    <property type="project" value="UniProtKB-SubCell"/>
</dbReference>
<dbReference type="AlphaFoldDB" id="A0AAV5D7Z1"/>
<keyword evidence="4" id="KW-0723">Serine/threonine-protein kinase</keyword>
<accession>A0AAV5D7Z1</accession>
<dbReference type="PROSITE" id="PS50948">
    <property type="entry name" value="PAN"/>
    <property type="match status" value="1"/>
</dbReference>
<dbReference type="Pfam" id="PF08276">
    <property type="entry name" value="PAN_2"/>
    <property type="match status" value="1"/>
</dbReference>
<keyword evidence="16" id="KW-0675">Receptor</keyword>
<evidence type="ECO:0000256" key="7">
    <source>
        <dbReference type="ARBA" id="ARBA00022692"/>
    </source>
</evidence>
<dbReference type="InterPro" id="IPR000858">
    <property type="entry name" value="S_locus_glycoprot_dom"/>
</dbReference>
<dbReference type="Pfam" id="PF00954">
    <property type="entry name" value="S_locus_glycop"/>
    <property type="match status" value="1"/>
</dbReference>
<keyword evidence="13" id="KW-1133">Transmembrane helix</keyword>
<dbReference type="CDD" id="cd01098">
    <property type="entry name" value="PAN_AP_plant"/>
    <property type="match status" value="1"/>
</dbReference>
<keyword evidence="8" id="KW-0732">Signal</keyword>
<comment type="catalytic activity">
    <reaction evidence="18">
        <text>L-threonyl-[protein] + ATP = O-phospho-L-threonyl-[protein] + ADP + H(+)</text>
        <dbReference type="Rhea" id="RHEA:46608"/>
        <dbReference type="Rhea" id="RHEA-COMP:11060"/>
        <dbReference type="Rhea" id="RHEA-COMP:11605"/>
        <dbReference type="ChEBI" id="CHEBI:15378"/>
        <dbReference type="ChEBI" id="CHEBI:30013"/>
        <dbReference type="ChEBI" id="CHEBI:30616"/>
        <dbReference type="ChEBI" id="CHEBI:61977"/>
        <dbReference type="ChEBI" id="CHEBI:456216"/>
        <dbReference type="EC" id="2.7.11.1"/>
    </reaction>
</comment>
<keyword evidence="10" id="KW-0547">Nucleotide-binding</keyword>
<dbReference type="PANTHER" id="PTHR32444">
    <property type="entry name" value="BULB-TYPE LECTIN DOMAIN-CONTAINING PROTEIN"/>
    <property type="match status" value="1"/>
</dbReference>
<comment type="subcellular location">
    <subcellularLocation>
        <location evidence="1">Cell membrane</location>
        <topology evidence="1">Single-pass type I membrane protein</topology>
    </subcellularLocation>
</comment>
<evidence type="ECO:0000256" key="3">
    <source>
        <dbReference type="ARBA" id="ARBA00022475"/>
    </source>
</evidence>
<dbReference type="InterPro" id="IPR036426">
    <property type="entry name" value="Bulb-type_lectin_dom_sf"/>
</dbReference>
<keyword evidence="7" id="KW-0812">Transmembrane</keyword>
<evidence type="ECO:0000256" key="4">
    <source>
        <dbReference type="ARBA" id="ARBA00022527"/>
    </source>
</evidence>
<dbReference type="PROSITE" id="PS50927">
    <property type="entry name" value="BULB_LECTIN"/>
    <property type="match status" value="1"/>
</dbReference>
<evidence type="ECO:0000313" key="22">
    <source>
        <dbReference type="EMBL" id="GJN06491.1"/>
    </source>
</evidence>
<dbReference type="CDD" id="cd00028">
    <property type="entry name" value="B_lectin"/>
    <property type="match status" value="1"/>
</dbReference>
<name>A0AAV5D7Z1_ELECO</name>
<dbReference type="SMART" id="SM00473">
    <property type="entry name" value="PAN_AP"/>
    <property type="match status" value="1"/>
</dbReference>
<dbReference type="GO" id="GO:0004674">
    <property type="term" value="F:protein serine/threonine kinase activity"/>
    <property type="evidence" value="ECO:0007669"/>
    <property type="project" value="UniProtKB-KW"/>
</dbReference>
<dbReference type="GO" id="GO:0005524">
    <property type="term" value="F:ATP binding"/>
    <property type="evidence" value="ECO:0007669"/>
    <property type="project" value="UniProtKB-KW"/>
</dbReference>
<dbReference type="GO" id="GO:0030246">
    <property type="term" value="F:carbohydrate binding"/>
    <property type="evidence" value="ECO:0007669"/>
    <property type="project" value="UniProtKB-KW"/>
</dbReference>
<keyword evidence="15" id="KW-1015">Disulfide bond</keyword>
<evidence type="ECO:0000256" key="14">
    <source>
        <dbReference type="ARBA" id="ARBA00023136"/>
    </source>
</evidence>
<dbReference type="FunFam" id="2.90.10.10:FF:000009">
    <property type="entry name" value="Receptor-like serine/threonine-protein kinase SD1-8"/>
    <property type="match status" value="1"/>
</dbReference>
<keyword evidence="17" id="KW-0325">Glycoprotein</keyword>
<protein>
    <recommendedName>
        <fullName evidence="2">non-specific serine/threonine protein kinase</fullName>
        <ecNumber evidence="2">2.7.11.1</ecNumber>
    </recommendedName>
</protein>
<dbReference type="Gene3D" id="2.90.10.10">
    <property type="entry name" value="Bulb-type lectin domain"/>
    <property type="match status" value="1"/>
</dbReference>
<evidence type="ECO:0000256" key="18">
    <source>
        <dbReference type="ARBA" id="ARBA00047899"/>
    </source>
</evidence>
<keyword evidence="23" id="KW-1185">Reference proteome</keyword>
<evidence type="ECO:0000256" key="5">
    <source>
        <dbReference type="ARBA" id="ARBA00022553"/>
    </source>
</evidence>
<feature type="domain" description="Bulb-type lectin" evidence="20">
    <location>
        <begin position="37"/>
        <end position="160"/>
    </location>
</feature>
<keyword evidence="11" id="KW-0418">Kinase</keyword>
<dbReference type="SUPFAM" id="SSF51110">
    <property type="entry name" value="alpha-D-mannose-specific plant lectins"/>
    <property type="match status" value="1"/>
</dbReference>
<dbReference type="Pfam" id="PF01453">
    <property type="entry name" value="B_lectin"/>
    <property type="match status" value="1"/>
</dbReference>
<reference evidence="22" key="1">
    <citation type="journal article" date="2018" name="DNA Res.">
        <title>Multiple hybrid de novo genome assembly of finger millet, an orphan allotetraploid crop.</title>
        <authorList>
            <person name="Hatakeyama M."/>
            <person name="Aluri S."/>
            <person name="Balachadran M.T."/>
            <person name="Sivarajan S.R."/>
            <person name="Patrignani A."/>
            <person name="Gruter S."/>
            <person name="Poveda L."/>
            <person name="Shimizu-Inatsugi R."/>
            <person name="Baeten J."/>
            <person name="Francoijs K.J."/>
            <person name="Nataraja K.N."/>
            <person name="Reddy Y.A.N."/>
            <person name="Phadnis S."/>
            <person name="Ravikumar R.L."/>
            <person name="Schlapbach R."/>
            <person name="Sreeman S.M."/>
            <person name="Shimizu K.K."/>
        </authorList>
    </citation>
    <scope>NUCLEOTIDE SEQUENCE</scope>
</reference>
<evidence type="ECO:0000256" key="1">
    <source>
        <dbReference type="ARBA" id="ARBA00004251"/>
    </source>
</evidence>
<proteinExistence type="predicted"/>
<feature type="domain" description="Apple" evidence="21">
    <location>
        <begin position="334"/>
        <end position="418"/>
    </location>
</feature>
<evidence type="ECO:0000259" key="21">
    <source>
        <dbReference type="PROSITE" id="PS50948"/>
    </source>
</evidence>
<evidence type="ECO:0000256" key="11">
    <source>
        <dbReference type="ARBA" id="ARBA00022777"/>
    </source>
</evidence>
<sequence length="418" mass="46330">MEAVRSPSRRREPALPTLLFLLFGGAFLVLATTAFARDTILPGDRLSGNQTLVSKNGVFELGFFSGGPGIYHFLGVRFKKMPRTTPKFWVGDRIVITDLLGASLEVFGSSLYIKEGEASLWWSPVAGDGQPPAAAVAVLLDNGNLVVRDQANSSRILWQSFDYPGDSLLPGARLGFDSNTGNNISMTYKDFTHNGSVSIDRGRKNGFVLTTDGHDLPGTFPDWMVSSQDNGRSLVLNYPDSSNVTEFLQYHLGQVSLMRWVEEESAENTSGWVARWTFPSDCKSSGFFCGNFGACSNNSKCDCIDGYEPKYPDEWNLGYFVTGCSRPPSLPFSCEADGQTEHDDSFIPFDKLQGLPYDPQSDLAESDEQCREACLSKCYCVAYAYESGCKLWYYNLYNLSLASRPPYSKERSVYLQKV</sequence>
<evidence type="ECO:0000256" key="17">
    <source>
        <dbReference type="ARBA" id="ARBA00023180"/>
    </source>
</evidence>
<keyword evidence="14" id="KW-0472">Membrane</keyword>
<evidence type="ECO:0000256" key="2">
    <source>
        <dbReference type="ARBA" id="ARBA00012513"/>
    </source>
</evidence>
<keyword evidence="12" id="KW-0067">ATP-binding</keyword>
<dbReference type="SMART" id="SM00108">
    <property type="entry name" value="B_lectin"/>
    <property type="match status" value="1"/>
</dbReference>
<gene>
    <name evidence="22" type="primary">ga24221</name>
    <name evidence="22" type="ORF">PR202_ga24221</name>
</gene>
<reference evidence="22" key="2">
    <citation type="submission" date="2021-12" db="EMBL/GenBank/DDBJ databases">
        <title>Resequencing data analysis of finger millet.</title>
        <authorList>
            <person name="Hatakeyama M."/>
            <person name="Aluri S."/>
            <person name="Balachadran M.T."/>
            <person name="Sivarajan S.R."/>
            <person name="Poveda L."/>
            <person name="Shimizu-Inatsugi R."/>
            <person name="Schlapbach R."/>
            <person name="Sreeman S.M."/>
            <person name="Shimizu K.K."/>
        </authorList>
    </citation>
    <scope>NUCLEOTIDE SEQUENCE</scope>
</reference>
<keyword evidence="3" id="KW-1003">Cell membrane</keyword>
<evidence type="ECO:0000256" key="16">
    <source>
        <dbReference type="ARBA" id="ARBA00023170"/>
    </source>
</evidence>
<dbReference type="InterPro" id="IPR003609">
    <property type="entry name" value="Pan_app"/>
</dbReference>
<keyword evidence="9" id="KW-0430">Lectin</keyword>
<evidence type="ECO:0000256" key="8">
    <source>
        <dbReference type="ARBA" id="ARBA00022729"/>
    </source>
</evidence>
<keyword evidence="5" id="KW-0597">Phosphoprotein</keyword>
<evidence type="ECO:0000256" key="19">
    <source>
        <dbReference type="ARBA" id="ARBA00048679"/>
    </source>
</evidence>
<keyword evidence="6" id="KW-0808">Transferase</keyword>
<evidence type="ECO:0000313" key="23">
    <source>
        <dbReference type="Proteomes" id="UP001054889"/>
    </source>
</evidence>
<dbReference type="InterPro" id="IPR001480">
    <property type="entry name" value="Bulb-type_lectin_dom"/>
</dbReference>
<evidence type="ECO:0000256" key="13">
    <source>
        <dbReference type="ARBA" id="ARBA00022989"/>
    </source>
</evidence>
<comment type="catalytic activity">
    <reaction evidence="19">
        <text>L-seryl-[protein] + ATP = O-phospho-L-seryl-[protein] + ADP + H(+)</text>
        <dbReference type="Rhea" id="RHEA:17989"/>
        <dbReference type="Rhea" id="RHEA-COMP:9863"/>
        <dbReference type="Rhea" id="RHEA-COMP:11604"/>
        <dbReference type="ChEBI" id="CHEBI:15378"/>
        <dbReference type="ChEBI" id="CHEBI:29999"/>
        <dbReference type="ChEBI" id="CHEBI:30616"/>
        <dbReference type="ChEBI" id="CHEBI:83421"/>
        <dbReference type="ChEBI" id="CHEBI:456216"/>
        <dbReference type="EC" id="2.7.11.1"/>
    </reaction>
</comment>
<comment type="caution">
    <text evidence="22">The sequence shown here is derived from an EMBL/GenBank/DDBJ whole genome shotgun (WGS) entry which is preliminary data.</text>
</comment>
<dbReference type="Proteomes" id="UP001054889">
    <property type="component" value="Unassembled WGS sequence"/>
</dbReference>
<dbReference type="PANTHER" id="PTHR32444:SF247">
    <property type="entry name" value="OS01G0958200 PROTEIN"/>
    <property type="match status" value="1"/>
</dbReference>
<dbReference type="GO" id="GO:0048544">
    <property type="term" value="P:recognition of pollen"/>
    <property type="evidence" value="ECO:0007669"/>
    <property type="project" value="InterPro"/>
</dbReference>
<evidence type="ECO:0000256" key="9">
    <source>
        <dbReference type="ARBA" id="ARBA00022734"/>
    </source>
</evidence>
<organism evidence="22 23">
    <name type="scientific">Eleusine coracana subsp. coracana</name>
    <dbReference type="NCBI Taxonomy" id="191504"/>
    <lineage>
        <taxon>Eukaryota</taxon>
        <taxon>Viridiplantae</taxon>
        <taxon>Streptophyta</taxon>
        <taxon>Embryophyta</taxon>
        <taxon>Tracheophyta</taxon>
        <taxon>Spermatophyta</taxon>
        <taxon>Magnoliopsida</taxon>
        <taxon>Liliopsida</taxon>
        <taxon>Poales</taxon>
        <taxon>Poaceae</taxon>
        <taxon>PACMAD clade</taxon>
        <taxon>Chloridoideae</taxon>
        <taxon>Cynodonteae</taxon>
        <taxon>Eleusininae</taxon>
        <taxon>Eleusine</taxon>
    </lineage>
</organism>
<evidence type="ECO:0000256" key="6">
    <source>
        <dbReference type="ARBA" id="ARBA00022679"/>
    </source>
</evidence>